<dbReference type="GO" id="GO:0004674">
    <property type="term" value="F:protein serine/threonine kinase activity"/>
    <property type="evidence" value="ECO:0007669"/>
    <property type="project" value="InterPro"/>
</dbReference>
<reference evidence="9" key="1">
    <citation type="journal article" date="2006" name="PLoS Biol.">
        <title>Macronuclear genome sequence of the ciliate Tetrahymena thermophila, a model eukaryote.</title>
        <authorList>
            <person name="Eisen J.A."/>
            <person name="Coyne R.S."/>
            <person name="Wu M."/>
            <person name="Wu D."/>
            <person name="Thiagarajan M."/>
            <person name="Wortman J.R."/>
            <person name="Badger J.H."/>
            <person name="Ren Q."/>
            <person name="Amedeo P."/>
            <person name="Jones K.M."/>
            <person name="Tallon L.J."/>
            <person name="Delcher A.L."/>
            <person name="Salzberg S.L."/>
            <person name="Silva J.C."/>
            <person name="Haas B.J."/>
            <person name="Majoros W.H."/>
            <person name="Farzad M."/>
            <person name="Carlton J.M."/>
            <person name="Smith R.K. Jr."/>
            <person name="Garg J."/>
            <person name="Pearlman R.E."/>
            <person name="Karrer K.M."/>
            <person name="Sun L."/>
            <person name="Manning G."/>
            <person name="Elde N.C."/>
            <person name="Turkewitz A.P."/>
            <person name="Asai D.J."/>
            <person name="Wilkes D.E."/>
            <person name="Wang Y."/>
            <person name="Cai H."/>
            <person name="Collins K."/>
            <person name="Stewart B.A."/>
            <person name="Lee S.R."/>
            <person name="Wilamowska K."/>
            <person name="Weinberg Z."/>
            <person name="Ruzzo W.L."/>
            <person name="Wloga D."/>
            <person name="Gaertig J."/>
            <person name="Frankel J."/>
            <person name="Tsao C.-C."/>
            <person name="Gorovsky M.A."/>
            <person name="Keeling P.J."/>
            <person name="Waller R.F."/>
            <person name="Patron N.J."/>
            <person name="Cherry J.M."/>
            <person name="Stover N.A."/>
            <person name="Krieger C.J."/>
            <person name="del Toro C."/>
            <person name="Ryder H.F."/>
            <person name="Williamson S.C."/>
            <person name="Barbeau R.A."/>
            <person name="Hamilton E.P."/>
            <person name="Orias E."/>
        </authorList>
    </citation>
    <scope>NUCLEOTIDE SEQUENCE [LARGE SCALE GENOMIC DNA]</scope>
    <source>
        <strain evidence="9">SB210</strain>
    </source>
</reference>
<dbReference type="GO" id="GO:0000407">
    <property type="term" value="C:phagophore assembly site"/>
    <property type="evidence" value="ECO:0007669"/>
    <property type="project" value="TreeGrafter"/>
</dbReference>
<dbReference type="STRING" id="312017.Q22LY2"/>
<dbReference type="GeneID" id="7841448"/>
<dbReference type="Gene3D" id="1.10.510.10">
    <property type="entry name" value="Transferase(Phosphotransferase) domain 1"/>
    <property type="match status" value="1"/>
</dbReference>
<dbReference type="Pfam" id="PF00069">
    <property type="entry name" value="Pkinase"/>
    <property type="match status" value="1"/>
</dbReference>
<keyword evidence="9" id="KW-1185">Reference proteome</keyword>
<dbReference type="EMBL" id="GG662720">
    <property type="protein sequence ID" value="EAR86419.2"/>
    <property type="molecule type" value="Genomic_DNA"/>
</dbReference>
<evidence type="ECO:0000256" key="1">
    <source>
        <dbReference type="ARBA" id="ARBA00011245"/>
    </source>
</evidence>
<evidence type="ECO:0000256" key="5">
    <source>
        <dbReference type="ARBA" id="ARBA00022840"/>
    </source>
</evidence>
<dbReference type="HOGENOM" id="CLU_350774_0_0_1"/>
<keyword evidence="4 8" id="KW-0418">Kinase</keyword>
<dbReference type="RefSeq" id="XP_977238.2">
    <property type="nucleotide sequence ID" value="XM_972145.2"/>
</dbReference>
<dbReference type="KEGG" id="tet:TTHERM_00040360"/>
<name>Q22LY2_TETTS</name>
<dbReference type="InterPro" id="IPR011009">
    <property type="entry name" value="Kinase-like_dom_sf"/>
</dbReference>
<dbReference type="FunFam" id="1.10.510.10:FF:000571">
    <property type="entry name" value="Maternal embryonic leucine zipper kinase"/>
    <property type="match status" value="1"/>
</dbReference>
<protein>
    <submittedName>
        <fullName evidence="8">Serine/Threonine kinase domain protein</fullName>
    </submittedName>
</protein>
<dbReference type="Proteomes" id="UP000009168">
    <property type="component" value="Unassembled WGS sequence"/>
</dbReference>
<keyword evidence="2" id="KW-0808">Transferase</keyword>
<dbReference type="GO" id="GO:0000045">
    <property type="term" value="P:autophagosome assembly"/>
    <property type="evidence" value="ECO:0007669"/>
    <property type="project" value="TreeGrafter"/>
</dbReference>
<dbReference type="InParanoid" id="Q22LY2"/>
<comment type="subunit">
    <text evidence="1">Monomer.</text>
</comment>
<gene>
    <name evidence="8" type="ORF">TTHERM_00040360</name>
</gene>
<evidence type="ECO:0000256" key="6">
    <source>
        <dbReference type="PROSITE-ProRule" id="PRU10141"/>
    </source>
</evidence>
<accession>Q22LY2</accession>
<dbReference type="OrthoDB" id="284577at2759"/>
<dbReference type="eggNOG" id="KOG0595">
    <property type="taxonomic scope" value="Eukaryota"/>
</dbReference>
<dbReference type="AlphaFoldDB" id="Q22LY2"/>
<dbReference type="PANTHER" id="PTHR24348">
    <property type="entry name" value="SERINE/THREONINE-PROTEIN KINASE UNC-51-RELATED"/>
    <property type="match status" value="1"/>
</dbReference>
<evidence type="ECO:0000313" key="9">
    <source>
        <dbReference type="Proteomes" id="UP000009168"/>
    </source>
</evidence>
<dbReference type="GO" id="GO:0005829">
    <property type="term" value="C:cytosol"/>
    <property type="evidence" value="ECO:0007669"/>
    <property type="project" value="TreeGrafter"/>
</dbReference>
<dbReference type="SMART" id="SM00220">
    <property type="entry name" value="S_TKc"/>
    <property type="match status" value="1"/>
</dbReference>
<keyword evidence="5 6" id="KW-0067">ATP-binding</keyword>
<dbReference type="PROSITE" id="PS00108">
    <property type="entry name" value="PROTEIN_KINASE_ST"/>
    <property type="match status" value="1"/>
</dbReference>
<dbReference type="InterPro" id="IPR000719">
    <property type="entry name" value="Prot_kinase_dom"/>
</dbReference>
<sequence length="515" mass="60970">MDFQKQESVKTIKNYQYNTRHCIGEGSYGKVFEGIDVKTQEKIAIKTIDQNIFKNDQYLQCAIMAEIEILKRFDHKNIVKFKDIVYEDDTIYIITEFCQDGDLRQFMKSNKNLSEDVITQIFKQILEGIRELHKVGVIHRDLKPANILIHNNEFKIADFGFARDVDFQSEKLLVSCVGSPMYMDPLILSRKPYGTKCDIWSLGVILYEMIMGETPYHKSRTEQELLINIYTKPLKFELPGRKCSPKMQNLIKQMLQVQEVDRISWDDLFNQFGLSVENEEQSVDVEKLFLCLFNMRNHMNYKHYISVDLLEKYQYNKLYANKESQYDKLLFYLGLSVKKESEKILQVVIESEQNRQSMYLKNKNLMALANSLRMEHNYYQTIFDDIYNLMIRNGIQNVIFNDNQIGYTIEKKQLTDMDLRNLNLYTLDLAKCLVRQILENLQVRLQQFPPKDNEQSQEYLDTLVSANYLIDLMTIEQKVQVESEIHFEQYHQEKSFFESPNQYLNVLQAKFIGLK</sequence>
<proteinExistence type="predicted"/>
<dbReference type="SUPFAM" id="SSF56112">
    <property type="entry name" value="Protein kinase-like (PK-like)"/>
    <property type="match status" value="1"/>
</dbReference>
<evidence type="ECO:0000256" key="3">
    <source>
        <dbReference type="ARBA" id="ARBA00022741"/>
    </source>
</evidence>
<feature type="binding site" evidence="6">
    <location>
        <position position="46"/>
    </location>
    <ligand>
        <name>ATP</name>
        <dbReference type="ChEBI" id="CHEBI:30616"/>
    </ligand>
</feature>
<dbReference type="InterPro" id="IPR008271">
    <property type="entry name" value="Ser/Thr_kinase_AS"/>
</dbReference>
<dbReference type="PROSITE" id="PS00107">
    <property type="entry name" value="PROTEIN_KINASE_ATP"/>
    <property type="match status" value="1"/>
</dbReference>
<dbReference type="PANTHER" id="PTHR24348:SF22">
    <property type="entry name" value="NON-SPECIFIC SERINE_THREONINE PROTEIN KINASE"/>
    <property type="match status" value="1"/>
</dbReference>
<evidence type="ECO:0000256" key="2">
    <source>
        <dbReference type="ARBA" id="ARBA00022679"/>
    </source>
</evidence>
<keyword evidence="3 6" id="KW-0547">Nucleotide-binding</keyword>
<evidence type="ECO:0000313" key="8">
    <source>
        <dbReference type="EMBL" id="EAR86419.2"/>
    </source>
</evidence>
<dbReference type="GO" id="GO:0010506">
    <property type="term" value="P:regulation of autophagy"/>
    <property type="evidence" value="ECO:0007669"/>
    <property type="project" value="InterPro"/>
</dbReference>
<dbReference type="PROSITE" id="PS50011">
    <property type="entry name" value="PROTEIN_KINASE_DOM"/>
    <property type="match status" value="1"/>
</dbReference>
<dbReference type="GO" id="GO:0005776">
    <property type="term" value="C:autophagosome"/>
    <property type="evidence" value="ECO:0007669"/>
    <property type="project" value="TreeGrafter"/>
</dbReference>
<dbReference type="GO" id="GO:0016020">
    <property type="term" value="C:membrane"/>
    <property type="evidence" value="ECO:0007669"/>
    <property type="project" value="TreeGrafter"/>
</dbReference>
<organism evidence="8 9">
    <name type="scientific">Tetrahymena thermophila (strain SB210)</name>
    <dbReference type="NCBI Taxonomy" id="312017"/>
    <lineage>
        <taxon>Eukaryota</taxon>
        <taxon>Sar</taxon>
        <taxon>Alveolata</taxon>
        <taxon>Ciliophora</taxon>
        <taxon>Intramacronucleata</taxon>
        <taxon>Oligohymenophorea</taxon>
        <taxon>Hymenostomatida</taxon>
        <taxon>Tetrahymenina</taxon>
        <taxon>Tetrahymenidae</taxon>
        <taxon>Tetrahymena</taxon>
    </lineage>
</organism>
<evidence type="ECO:0000259" key="7">
    <source>
        <dbReference type="PROSITE" id="PS50011"/>
    </source>
</evidence>
<evidence type="ECO:0000256" key="4">
    <source>
        <dbReference type="ARBA" id="ARBA00022777"/>
    </source>
</evidence>
<dbReference type="InterPro" id="IPR045269">
    <property type="entry name" value="Atg1-like"/>
</dbReference>
<dbReference type="InterPro" id="IPR017441">
    <property type="entry name" value="Protein_kinase_ATP_BS"/>
</dbReference>
<feature type="domain" description="Protein kinase" evidence="7">
    <location>
        <begin position="17"/>
        <end position="274"/>
    </location>
</feature>
<dbReference type="GO" id="GO:0005524">
    <property type="term" value="F:ATP binding"/>
    <property type="evidence" value="ECO:0007669"/>
    <property type="project" value="UniProtKB-UniRule"/>
</dbReference>